<feature type="region of interest" description="Disordered" evidence="1">
    <location>
        <begin position="194"/>
        <end position="222"/>
    </location>
</feature>
<evidence type="ECO:0000313" key="2">
    <source>
        <dbReference type="EMBL" id="KJS60666.1"/>
    </source>
</evidence>
<feature type="compositionally biased region" description="Low complexity" evidence="1">
    <location>
        <begin position="210"/>
        <end position="221"/>
    </location>
</feature>
<dbReference type="RefSeq" id="WP_045698665.1">
    <property type="nucleotide sequence ID" value="NZ_JZKH01000039.1"/>
</dbReference>
<feature type="region of interest" description="Disordered" evidence="1">
    <location>
        <begin position="235"/>
        <end position="317"/>
    </location>
</feature>
<organism evidence="2 3">
    <name type="scientific">Streptomyces rubellomurinus (strain ATCC 31215)</name>
    <dbReference type="NCBI Taxonomy" id="359131"/>
    <lineage>
        <taxon>Bacteria</taxon>
        <taxon>Bacillati</taxon>
        <taxon>Actinomycetota</taxon>
        <taxon>Actinomycetes</taxon>
        <taxon>Kitasatosporales</taxon>
        <taxon>Streptomycetaceae</taxon>
        <taxon>Streptomyces</taxon>
    </lineage>
</organism>
<dbReference type="Proteomes" id="UP000033699">
    <property type="component" value="Unassembled WGS sequence"/>
</dbReference>
<dbReference type="PATRIC" id="fig|359131.3.peg.4626"/>
<sequence>MPRPAAAAVLPDPSTGTGQTPAPFVTRFPARWLPLATGDTLRAVTAVGDYARGADAYCWAADRTLAAGLSLHPRTVAAGLRTAETLGMVRAVQRPGGTSARVLGSIAEDELMVCVSAYSRNTLAGAMFLTYCVLAVREHLGERTSMARIAKTAGIAPGTARAAVAELAAAGWISRQDTAGAAARYTVHPAPIPGIPTQLGLFPEPRRRPAAGSPAAAQRSSVQHEECIGQLALFAEPDPTPAGSVPTTPVGSAPATPTGSAPRTRSPQQDLLNRPATVGGCSSGGADTSDPRDAPAPACTREPAALAGRASAAPEEPTHLPPLLITAEAYRVLSKAPGLLVRMSRWEQRQAARATGAAIDAVEGDVQRVADRLVRRFACADLAEIRSPYGWLAKRGLTRRGCERPECESGWDTAADTTCTTCTGRTEHARDLTAARRLAQHQGVTGATLAPATLVPVAQRRAVCTVHQAVTAPCAMCAADTARSRWPPEADSATGAALREHLAARRRAREHHPANAA</sequence>
<gene>
    <name evidence="2" type="ORF">VM95_19825</name>
</gene>
<name>A0A0F2TDT8_STRR3</name>
<feature type="compositionally biased region" description="Polar residues" evidence="1">
    <location>
        <begin position="245"/>
        <end position="271"/>
    </location>
</feature>
<proteinExistence type="predicted"/>
<reference evidence="2 3" key="1">
    <citation type="submission" date="2015-02" db="EMBL/GenBank/DDBJ databases">
        <authorList>
            <person name="Ju K.-S."/>
            <person name="Doroghazi J.R."/>
            <person name="Metcalf W."/>
        </authorList>
    </citation>
    <scope>NUCLEOTIDE SEQUENCE [LARGE SCALE GENOMIC DNA]</scope>
    <source>
        <strain evidence="2 3">ATCC 31215</strain>
    </source>
</reference>
<accession>A0A0F2TDT8</accession>
<dbReference type="OrthoDB" id="4319846at2"/>
<comment type="caution">
    <text evidence="2">The sequence shown here is derived from an EMBL/GenBank/DDBJ whole genome shotgun (WGS) entry which is preliminary data.</text>
</comment>
<feature type="compositionally biased region" description="Low complexity" evidence="1">
    <location>
        <begin position="304"/>
        <end position="313"/>
    </location>
</feature>
<feature type="region of interest" description="Disordered" evidence="1">
    <location>
        <begin position="1"/>
        <end position="21"/>
    </location>
</feature>
<evidence type="ECO:0000313" key="3">
    <source>
        <dbReference type="Proteomes" id="UP000033699"/>
    </source>
</evidence>
<dbReference type="EMBL" id="JZKH01000039">
    <property type="protein sequence ID" value="KJS60666.1"/>
    <property type="molecule type" value="Genomic_DNA"/>
</dbReference>
<dbReference type="AlphaFoldDB" id="A0A0F2TDT8"/>
<evidence type="ECO:0000256" key="1">
    <source>
        <dbReference type="SAM" id="MobiDB-lite"/>
    </source>
</evidence>
<protein>
    <submittedName>
        <fullName evidence="2">Uncharacterized protein</fullName>
    </submittedName>
</protein>
<keyword evidence="3" id="KW-1185">Reference proteome</keyword>